<dbReference type="EMBL" id="LSRX01001284">
    <property type="protein sequence ID" value="OLP81385.1"/>
    <property type="molecule type" value="Genomic_DNA"/>
</dbReference>
<dbReference type="AlphaFoldDB" id="A0A1Q9CEN5"/>
<dbReference type="OrthoDB" id="440090at2759"/>
<organism evidence="1 2">
    <name type="scientific">Symbiodinium microadriaticum</name>
    <name type="common">Dinoflagellate</name>
    <name type="synonym">Zooxanthella microadriatica</name>
    <dbReference type="NCBI Taxonomy" id="2951"/>
    <lineage>
        <taxon>Eukaryota</taxon>
        <taxon>Sar</taxon>
        <taxon>Alveolata</taxon>
        <taxon>Dinophyceae</taxon>
        <taxon>Suessiales</taxon>
        <taxon>Symbiodiniaceae</taxon>
        <taxon>Symbiodinium</taxon>
    </lineage>
</organism>
<comment type="caution">
    <text evidence="1">The sequence shown here is derived from an EMBL/GenBank/DDBJ whole genome shotgun (WGS) entry which is preliminary data.</text>
</comment>
<protein>
    <submittedName>
        <fullName evidence="1">Uncharacterized protein</fullName>
    </submittedName>
</protein>
<gene>
    <name evidence="1" type="ORF">AK812_SmicGene38086</name>
</gene>
<name>A0A1Q9CEN5_SYMMI</name>
<accession>A0A1Q9CEN5</accession>
<evidence type="ECO:0000313" key="1">
    <source>
        <dbReference type="EMBL" id="OLP81385.1"/>
    </source>
</evidence>
<dbReference type="Proteomes" id="UP000186817">
    <property type="component" value="Unassembled WGS sequence"/>
</dbReference>
<proteinExistence type="predicted"/>
<keyword evidence="2" id="KW-1185">Reference proteome</keyword>
<reference evidence="1 2" key="1">
    <citation type="submission" date="2016-02" db="EMBL/GenBank/DDBJ databases">
        <title>Genome analysis of coral dinoflagellate symbionts highlights evolutionary adaptations to a symbiotic lifestyle.</title>
        <authorList>
            <person name="Aranda M."/>
            <person name="Li Y."/>
            <person name="Liew Y.J."/>
            <person name="Baumgarten S."/>
            <person name="Simakov O."/>
            <person name="Wilson M."/>
            <person name="Piel J."/>
            <person name="Ashoor H."/>
            <person name="Bougouffa S."/>
            <person name="Bajic V.B."/>
            <person name="Ryu T."/>
            <person name="Ravasi T."/>
            <person name="Bayer T."/>
            <person name="Micklem G."/>
            <person name="Kim H."/>
            <person name="Bhak J."/>
            <person name="Lajeunesse T.C."/>
            <person name="Voolstra C.R."/>
        </authorList>
    </citation>
    <scope>NUCLEOTIDE SEQUENCE [LARGE SCALE GENOMIC DNA]</scope>
    <source>
        <strain evidence="1 2">CCMP2467</strain>
    </source>
</reference>
<evidence type="ECO:0000313" key="2">
    <source>
        <dbReference type="Proteomes" id="UP000186817"/>
    </source>
</evidence>
<sequence length="487" mass="54791">MKRIGEDSVWQEIYSIHAVIALRCREAFRDPTQLGVAISSYDDAVEIIEECLGDSVAEHDKPALADRLWRWSLSRESRGSQQARLLAARADAAPITPFSSQGDVGRAYELIQQQSPSLSLKILEKSLRSQKSGYRSDREAFESAEKRRWSLKLAEFIEEAEMPLASRVVGHEQATQLWERAFGARRSKTLRNRAMVWSKVRSWMKATLGKPWPGKAENLLTYLEERHESQGMGKSVPNGILGALALLEQVGQVESDKRLSEDRLLVEACRSWTAELEQDAPPKRQAPMYTIAVILSAELCVCKATFPIGLRFYAFVLLLLIWTTMRCDDIQGVDPSTFVLSQIGVKFVIRRTKTTEPGKAVGHLFGYVGRGVGLTGYDWLAEGVRLLKNETLARKRDYFCLGFNEAAPIREMEGVLLQAEAGDDLEANWYRNAGADLSDPPPALSWEEGSKDLEDSTVMLKIKIFVKGVVTPPLLNRNMFQFWADYI</sequence>